<dbReference type="GO" id="GO:0008168">
    <property type="term" value="F:methyltransferase activity"/>
    <property type="evidence" value="ECO:0007669"/>
    <property type="project" value="UniProtKB-KW"/>
</dbReference>
<feature type="domain" description="Methyltransferase" evidence="1">
    <location>
        <begin position="59"/>
        <end position="152"/>
    </location>
</feature>
<dbReference type="OrthoDB" id="8385759at2"/>
<dbReference type="InterPro" id="IPR029063">
    <property type="entry name" value="SAM-dependent_MTases_sf"/>
</dbReference>
<dbReference type="InterPro" id="IPR041698">
    <property type="entry name" value="Methyltransf_25"/>
</dbReference>
<keyword evidence="2" id="KW-0489">Methyltransferase</keyword>
<proteinExistence type="predicted"/>
<gene>
    <name evidence="2" type="ORF">SAMN04488564_112171</name>
</gene>
<dbReference type="AlphaFoldDB" id="A0A1I6FDQ7"/>
<dbReference type="Proteomes" id="UP000198583">
    <property type="component" value="Unassembled WGS sequence"/>
</dbReference>
<keyword evidence="3" id="KW-1185">Reference proteome</keyword>
<dbReference type="Gene3D" id="3.40.50.150">
    <property type="entry name" value="Vaccinia Virus protein VP39"/>
    <property type="match status" value="1"/>
</dbReference>
<sequence>MITSSDQEHMRSNQRGWNTRVAAHLNSTYYNLDEFRAGKSSLRRLEKETVGDVQGRSLLHLQCHVGLNAIGWAKLGARVTAVDFAEQALATGRSLADDVGADVRFVYSNVFDLPKNLDGEFDIVYTDYGVLGWLPDLGEWARVIAHFLKPGGVFHLVEIHPVTAAFTEADGDLELTPLLFTDGPYEYEVTSTYGDEYGENRQIPSYTEYFWPYTTSRVITALMDAGLRLEVFRETPVDCRQRFRTMVPDPDEEGCWRLPGDPIPLTFAVSARKPA</sequence>
<dbReference type="EMBL" id="FOYL01000012">
    <property type="protein sequence ID" value="SFR28060.1"/>
    <property type="molecule type" value="Genomic_DNA"/>
</dbReference>
<evidence type="ECO:0000259" key="1">
    <source>
        <dbReference type="Pfam" id="PF13649"/>
    </source>
</evidence>
<dbReference type="GO" id="GO:0032259">
    <property type="term" value="P:methylation"/>
    <property type="evidence" value="ECO:0007669"/>
    <property type="project" value="UniProtKB-KW"/>
</dbReference>
<organism evidence="2 3">
    <name type="scientific">Lentzea waywayandensis</name>
    <dbReference type="NCBI Taxonomy" id="84724"/>
    <lineage>
        <taxon>Bacteria</taxon>
        <taxon>Bacillati</taxon>
        <taxon>Actinomycetota</taxon>
        <taxon>Actinomycetes</taxon>
        <taxon>Pseudonocardiales</taxon>
        <taxon>Pseudonocardiaceae</taxon>
        <taxon>Lentzea</taxon>
    </lineage>
</organism>
<reference evidence="3" key="1">
    <citation type="submission" date="2016-10" db="EMBL/GenBank/DDBJ databases">
        <authorList>
            <person name="Varghese N."/>
            <person name="Submissions S."/>
        </authorList>
    </citation>
    <scope>NUCLEOTIDE SEQUENCE [LARGE SCALE GENOMIC DNA]</scope>
    <source>
        <strain evidence="3">DSM 44232</strain>
    </source>
</reference>
<evidence type="ECO:0000313" key="3">
    <source>
        <dbReference type="Proteomes" id="UP000198583"/>
    </source>
</evidence>
<accession>A0A1I6FDQ7</accession>
<protein>
    <submittedName>
        <fullName evidence="2">Methyltransferase domain-containing protein</fullName>
    </submittedName>
</protein>
<evidence type="ECO:0000313" key="2">
    <source>
        <dbReference type="EMBL" id="SFR28060.1"/>
    </source>
</evidence>
<dbReference type="STRING" id="84724.SAMN04488564_112171"/>
<keyword evidence="2" id="KW-0808">Transferase</keyword>
<name>A0A1I6FDQ7_9PSEU</name>
<dbReference type="Pfam" id="PF13649">
    <property type="entry name" value="Methyltransf_25"/>
    <property type="match status" value="1"/>
</dbReference>
<dbReference type="SUPFAM" id="SSF53335">
    <property type="entry name" value="S-adenosyl-L-methionine-dependent methyltransferases"/>
    <property type="match status" value="1"/>
</dbReference>
<dbReference type="CDD" id="cd02440">
    <property type="entry name" value="AdoMet_MTases"/>
    <property type="match status" value="1"/>
</dbReference>